<keyword evidence="1" id="KW-0472">Membrane</keyword>
<dbReference type="AlphaFoldDB" id="A0A840YFX0"/>
<comment type="caution">
    <text evidence="2">The sequence shown here is derived from an EMBL/GenBank/DDBJ whole genome shotgun (WGS) entry which is preliminary data.</text>
</comment>
<accession>A0A840YFX0</accession>
<reference evidence="2 3" key="1">
    <citation type="submission" date="2020-08" db="EMBL/GenBank/DDBJ databases">
        <title>Genomic Encyclopedia of Type Strains, Phase IV (KMG-IV): sequencing the most valuable type-strain genomes for metagenomic binning, comparative biology and taxonomic classification.</title>
        <authorList>
            <person name="Goeker M."/>
        </authorList>
    </citation>
    <scope>NUCLEOTIDE SEQUENCE [LARGE SCALE GENOMIC DNA]</scope>
    <source>
        <strain evidence="2 3">DSM 26736</strain>
    </source>
</reference>
<feature type="transmembrane region" description="Helical" evidence="1">
    <location>
        <begin position="14"/>
        <end position="34"/>
    </location>
</feature>
<evidence type="ECO:0000256" key="1">
    <source>
        <dbReference type="SAM" id="Phobius"/>
    </source>
</evidence>
<dbReference type="Proteomes" id="UP000527143">
    <property type="component" value="Unassembled WGS sequence"/>
</dbReference>
<keyword evidence="3" id="KW-1185">Reference proteome</keyword>
<evidence type="ECO:0000313" key="3">
    <source>
        <dbReference type="Proteomes" id="UP000527143"/>
    </source>
</evidence>
<feature type="transmembrane region" description="Helical" evidence="1">
    <location>
        <begin position="40"/>
        <end position="69"/>
    </location>
</feature>
<evidence type="ECO:0000313" key="2">
    <source>
        <dbReference type="EMBL" id="MBB5711724.1"/>
    </source>
</evidence>
<feature type="transmembrane region" description="Helical" evidence="1">
    <location>
        <begin position="76"/>
        <end position="95"/>
    </location>
</feature>
<proteinExistence type="predicted"/>
<organism evidence="2 3">
    <name type="scientific">Sphingomonas xinjiangensis</name>
    <dbReference type="NCBI Taxonomy" id="643568"/>
    <lineage>
        <taxon>Bacteria</taxon>
        <taxon>Pseudomonadati</taxon>
        <taxon>Pseudomonadota</taxon>
        <taxon>Alphaproteobacteria</taxon>
        <taxon>Sphingomonadales</taxon>
        <taxon>Sphingomonadaceae</taxon>
        <taxon>Sphingomonas</taxon>
    </lineage>
</organism>
<feature type="transmembrane region" description="Helical" evidence="1">
    <location>
        <begin position="115"/>
        <end position="139"/>
    </location>
</feature>
<dbReference type="EMBL" id="JACIJF010000009">
    <property type="protein sequence ID" value="MBB5711724.1"/>
    <property type="molecule type" value="Genomic_DNA"/>
</dbReference>
<keyword evidence="1" id="KW-1133">Transmembrane helix</keyword>
<sequence length="146" mass="14832">MGAPRRYGTSIDRAGLALGAGALMLGLLTMLLLLPGGHGAQALALGLVLGTLFGALALTVLAGPLWLVLHVAGIRGPVAAALAGIVLALALFVAAQTRGFGLFDAQPLASDVALFRWVGALLTAGLIAILASGIALAMWRIAYRRR</sequence>
<gene>
    <name evidence="2" type="ORF">FHT02_002975</name>
</gene>
<keyword evidence="1" id="KW-0812">Transmembrane</keyword>
<name>A0A840YFX0_9SPHN</name>
<dbReference type="RefSeq" id="WP_184089016.1">
    <property type="nucleotide sequence ID" value="NZ_JACIJF010000009.1"/>
</dbReference>
<protein>
    <submittedName>
        <fullName evidence="2">Uncharacterized protein</fullName>
    </submittedName>
</protein>